<sequence>MSQQSGIWRPRKRIWIQHVVVEADKLQVRLDAAKVGGLTPWQEAISQGVAHHISKARAAALREDPIPGGWANWWRGTLVEAAYQNLRAARSGLIPRTKSWPMPWSSDSLNRH</sequence>
<comment type="caution">
    <text evidence="1">The sequence shown here is derived from an EMBL/GenBank/DDBJ whole genome shotgun (WGS) entry which is preliminary data.</text>
</comment>
<proteinExistence type="predicted"/>
<evidence type="ECO:0000313" key="1">
    <source>
        <dbReference type="EMBL" id="TCO12886.1"/>
    </source>
</evidence>
<keyword evidence="2" id="KW-1185">Reference proteome</keyword>
<dbReference type="Proteomes" id="UP000295818">
    <property type="component" value="Unassembled WGS sequence"/>
</dbReference>
<dbReference type="EMBL" id="SLWM01000024">
    <property type="protein sequence ID" value="TCO12886.1"/>
    <property type="molecule type" value="Genomic_DNA"/>
</dbReference>
<organism evidence="1 2">
    <name type="scientific">Kribbella orskensis</name>
    <dbReference type="NCBI Taxonomy" id="2512216"/>
    <lineage>
        <taxon>Bacteria</taxon>
        <taxon>Bacillati</taxon>
        <taxon>Actinomycetota</taxon>
        <taxon>Actinomycetes</taxon>
        <taxon>Propionibacteriales</taxon>
        <taxon>Kribbellaceae</taxon>
        <taxon>Kribbella</taxon>
    </lineage>
</organism>
<reference evidence="1 2" key="1">
    <citation type="journal article" date="2015" name="Stand. Genomic Sci.">
        <title>Genomic Encyclopedia of Bacterial and Archaeal Type Strains, Phase III: the genomes of soil and plant-associated and newly described type strains.</title>
        <authorList>
            <person name="Whitman W.B."/>
            <person name="Woyke T."/>
            <person name="Klenk H.P."/>
            <person name="Zhou Y."/>
            <person name="Lilburn T.G."/>
            <person name="Beck B.J."/>
            <person name="De Vos P."/>
            <person name="Vandamme P."/>
            <person name="Eisen J.A."/>
            <person name="Garrity G."/>
            <person name="Hugenholtz P."/>
            <person name="Kyrpides N.C."/>
        </authorList>
    </citation>
    <scope>NUCLEOTIDE SEQUENCE [LARGE SCALE GENOMIC DNA]</scope>
    <source>
        <strain evidence="1 2">VKM Ac-2538</strain>
    </source>
</reference>
<protein>
    <submittedName>
        <fullName evidence="1">Uncharacterized protein</fullName>
    </submittedName>
</protein>
<name>A0ABY2B9M1_9ACTN</name>
<gene>
    <name evidence="1" type="ORF">EV644_12410</name>
</gene>
<accession>A0ABY2B9M1</accession>
<evidence type="ECO:0000313" key="2">
    <source>
        <dbReference type="Proteomes" id="UP000295818"/>
    </source>
</evidence>